<protein>
    <recommendedName>
        <fullName evidence="3">ATPase domain-containing protein</fullName>
    </recommendedName>
</protein>
<evidence type="ECO:0000313" key="1">
    <source>
        <dbReference type="EMBL" id="BBE42416.1"/>
    </source>
</evidence>
<evidence type="ECO:0008006" key="3">
    <source>
        <dbReference type="Google" id="ProtNLM"/>
    </source>
</evidence>
<dbReference type="AlphaFoldDB" id="A0A4P2VCS9"/>
<evidence type="ECO:0000313" key="2">
    <source>
        <dbReference type="Proteomes" id="UP000509448"/>
    </source>
</evidence>
<sequence>MNKKLEELEKWTEHEGRGRVIILGPPRSGKSRFVKEARKLPWASGLDFEERTIGFRAGEDEEISRIRDAEGSGRLEEAVGTLLRRISRALRGGWAR</sequence>
<reference evidence="1 2" key="1">
    <citation type="journal article" date="2019" name="ISME J.">
        <title>Isolation and characterization of a thermophilic sulfur- and iron-reducing thaumarchaeote from a terrestrial acidic hot spring.</title>
        <authorList>
            <person name="Kato S."/>
            <person name="Itoh T."/>
            <person name="Yuki M."/>
            <person name="Nagamori M."/>
            <person name="Ohnishi M."/>
            <person name="Uematsu K."/>
            <person name="Suzuki K."/>
            <person name="Takashina T."/>
            <person name="Ohkuma M."/>
        </authorList>
    </citation>
    <scope>NUCLEOTIDE SEQUENCE [LARGE SCALE GENOMIC DNA]</scope>
    <source>
        <strain evidence="1 2">NAS-02</strain>
    </source>
</reference>
<dbReference type="EMBL" id="AP018732">
    <property type="protein sequence ID" value="BBE42416.1"/>
    <property type="molecule type" value="Genomic_DNA"/>
</dbReference>
<name>A0A4P2VCS9_9ARCH</name>
<dbReference type="KEGG" id="ccai:NAS2_1027"/>
<keyword evidence="2" id="KW-1185">Reference proteome</keyword>
<organism evidence="1 2">
    <name type="scientific">Conexivisphaera calida</name>
    <dbReference type="NCBI Taxonomy" id="1874277"/>
    <lineage>
        <taxon>Archaea</taxon>
        <taxon>Nitrososphaerota</taxon>
        <taxon>Conexivisphaeria</taxon>
        <taxon>Conexivisphaerales</taxon>
        <taxon>Conexivisphaeraceae</taxon>
        <taxon>Conexivisphaera</taxon>
    </lineage>
</organism>
<dbReference type="Proteomes" id="UP000509448">
    <property type="component" value="Chromosome"/>
</dbReference>
<accession>A0A4P2VCS9</accession>
<gene>
    <name evidence="1" type="ORF">NAS2_1027</name>
</gene>
<proteinExistence type="predicted"/>